<dbReference type="GO" id="GO:0008320">
    <property type="term" value="F:protein transmembrane transporter activity"/>
    <property type="evidence" value="ECO:0007669"/>
    <property type="project" value="UniProtKB-UniRule"/>
</dbReference>
<comment type="subcellular location">
    <subcellularLocation>
        <location evidence="1 9">Cell membrane</location>
        <topology evidence="1 9">Single-pass membrane protein</topology>
    </subcellularLocation>
</comment>
<keyword evidence="5 9" id="KW-0653">Protein transport</keyword>
<keyword evidence="4 9" id="KW-0812">Transmembrane</keyword>
<dbReference type="PANTHER" id="PTHR42982">
    <property type="entry name" value="SEC-INDEPENDENT PROTEIN TRANSLOCASE PROTEIN TATA"/>
    <property type="match status" value="1"/>
</dbReference>
<sequence length="80" mass="8543">MGGASIWHWVVVGVIVLLLFGRGKISDLMGDVAKGIKSFKKGMQDDEDAPRAPAEQPRPLENQQAADAQAGVRSEAGQKL</sequence>
<dbReference type="InterPro" id="IPR003369">
    <property type="entry name" value="TatA/B/E"/>
</dbReference>
<dbReference type="NCBIfam" id="TIGR01411">
    <property type="entry name" value="tatAE"/>
    <property type="match status" value="1"/>
</dbReference>
<dbReference type="PANTHER" id="PTHR42982:SF1">
    <property type="entry name" value="SEC-INDEPENDENT PROTEIN TRANSLOCASE PROTEIN TATA"/>
    <property type="match status" value="1"/>
</dbReference>
<evidence type="ECO:0000256" key="10">
    <source>
        <dbReference type="SAM" id="MobiDB-lite"/>
    </source>
</evidence>
<dbReference type="AlphaFoldDB" id="A0A4R2GWM9"/>
<dbReference type="InterPro" id="IPR006312">
    <property type="entry name" value="TatA/E"/>
</dbReference>
<dbReference type="EMBL" id="SLWL01000002">
    <property type="protein sequence ID" value="TCO15266.1"/>
    <property type="molecule type" value="Genomic_DNA"/>
</dbReference>
<proteinExistence type="inferred from homology"/>
<keyword evidence="12" id="KW-1185">Reference proteome</keyword>
<reference evidence="11 12" key="1">
    <citation type="submission" date="2019-03" db="EMBL/GenBank/DDBJ databases">
        <title>Genomic Encyclopedia of Type Strains, Phase IV (KMG-IV): sequencing the most valuable type-strain genomes for metagenomic binning, comparative biology and taxonomic classification.</title>
        <authorList>
            <person name="Goeker M."/>
        </authorList>
    </citation>
    <scope>NUCLEOTIDE SEQUENCE [LARGE SCALE GENOMIC DNA]</scope>
    <source>
        <strain evidence="11 12">DSM 22958</strain>
    </source>
</reference>
<dbReference type="RefSeq" id="WP_132003527.1">
    <property type="nucleotide sequence ID" value="NZ_JBHUNN010000002.1"/>
</dbReference>
<dbReference type="GO" id="GO:0033281">
    <property type="term" value="C:TAT protein transport complex"/>
    <property type="evidence" value="ECO:0007669"/>
    <property type="project" value="UniProtKB-UniRule"/>
</dbReference>
<comment type="similarity">
    <text evidence="9">Belongs to the TatA/E family.</text>
</comment>
<evidence type="ECO:0000256" key="1">
    <source>
        <dbReference type="ARBA" id="ARBA00004162"/>
    </source>
</evidence>
<comment type="subunit">
    <text evidence="9">The Tat system comprises two distinct complexes: a TatABC complex, containing multiple copies of TatA, TatB and TatC subunits, and a separate TatA complex, containing only TatA subunits. Substrates initially bind to the TatABC complex, which probably triggers association of the separate TatA complex to form the active translocon.</text>
</comment>
<evidence type="ECO:0000256" key="9">
    <source>
        <dbReference type="HAMAP-Rule" id="MF_00236"/>
    </source>
</evidence>
<evidence type="ECO:0000256" key="3">
    <source>
        <dbReference type="ARBA" id="ARBA00022475"/>
    </source>
</evidence>
<comment type="caution">
    <text evidence="11">The sequence shown here is derived from an EMBL/GenBank/DDBJ whole genome shotgun (WGS) entry which is preliminary data.</text>
</comment>
<evidence type="ECO:0000256" key="2">
    <source>
        <dbReference type="ARBA" id="ARBA00022448"/>
    </source>
</evidence>
<evidence type="ECO:0000256" key="7">
    <source>
        <dbReference type="ARBA" id="ARBA00023010"/>
    </source>
</evidence>
<evidence type="ECO:0000313" key="12">
    <source>
        <dbReference type="Proteomes" id="UP000294881"/>
    </source>
</evidence>
<dbReference type="OrthoDB" id="7161179at2"/>
<gene>
    <name evidence="9" type="primary">tatA</name>
    <name evidence="11" type="ORF">EV666_102244</name>
</gene>
<feature type="region of interest" description="Disordered" evidence="10">
    <location>
        <begin position="40"/>
        <end position="80"/>
    </location>
</feature>
<dbReference type="NCBIfam" id="NF001940">
    <property type="entry name" value="PRK00720.1"/>
    <property type="match status" value="1"/>
</dbReference>
<organism evidence="11 12">
    <name type="scientific">Camelimonas lactis</name>
    <dbReference type="NCBI Taxonomy" id="659006"/>
    <lineage>
        <taxon>Bacteria</taxon>
        <taxon>Pseudomonadati</taxon>
        <taxon>Pseudomonadota</taxon>
        <taxon>Alphaproteobacteria</taxon>
        <taxon>Hyphomicrobiales</taxon>
        <taxon>Chelatococcaceae</taxon>
        <taxon>Camelimonas</taxon>
    </lineage>
</organism>
<dbReference type="HAMAP" id="MF_00236">
    <property type="entry name" value="TatA_E"/>
    <property type="match status" value="1"/>
</dbReference>
<protein>
    <recommendedName>
        <fullName evidence="9">Sec-independent protein translocase protein TatA</fullName>
    </recommendedName>
</protein>
<evidence type="ECO:0000256" key="8">
    <source>
        <dbReference type="ARBA" id="ARBA00023136"/>
    </source>
</evidence>
<evidence type="ECO:0000313" key="11">
    <source>
        <dbReference type="EMBL" id="TCO15266.1"/>
    </source>
</evidence>
<keyword evidence="3 9" id="KW-1003">Cell membrane</keyword>
<evidence type="ECO:0000256" key="4">
    <source>
        <dbReference type="ARBA" id="ARBA00022692"/>
    </source>
</evidence>
<dbReference type="Pfam" id="PF02416">
    <property type="entry name" value="TatA_B_E"/>
    <property type="match status" value="1"/>
</dbReference>
<evidence type="ECO:0000256" key="5">
    <source>
        <dbReference type="ARBA" id="ARBA00022927"/>
    </source>
</evidence>
<dbReference type="GO" id="GO:0043953">
    <property type="term" value="P:protein transport by the Tat complex"/>
    <property type="evidence" value="ECO:0007669"/>
    <property type="project" value="UniProtKB-UniRule"/>
</dbReference>
<dbReference type="Gene3D" id="1.20.5.3310">
    <property type="match status" value="1"/>
</dbReference>
<evidence type="ECO:0000256" key="6">
    <source>
        <dbReference type="ARBA" id="ARBA00022989"/>
    </source>
</evidence>
<dbReference type="Proteomes" id="UP000294881">
    <property type="component" value="Unassembled WGS sequence"/>
</dbReference>
<keyword evidence="2 9" id="KW-0813">Transport</keyword>
<keyword evidence="6 9" id="KW-1133">Transmembrane helix</keyword>
<feature type="transmembrane region" description="Helical" evidence="9">
    <location>
        <begin position="6"/>
        <end position="25"/>
    </location>
</feature>
<name>A0A4R2GWM9_9HYPH</name>
<keyword evidence="7 9" id="KW-0811">Translocation</keyword>
<comment type="function">
    <text evidence="9">Part of the twin-arginine translocation (Tat) system that transports large folded proteins containing a characteristic twin-arginine motif in their signal peptide across membranes. TatA could form the protein-conducting channel of the Tat system.</text>
</comment>
<accession>A0A4R2GWM9</accession>
<keyword evidence="8 9" id="KW-0472">Membrane</keyword>